<accession>A0A1G7Y7X4</accession>
<feature type="transmembrane region" description="Helical" evidence="1">
    <location>
        <begin position="49"/>
        <end position="70"/>
    </location>
</feature>
<evidence type="ECO:0000313" key="2">
    <source>
        <dbReference type="EMBL" id="SDG92562.1"/>
    </source>
</evidence>
<organism evidence="2 3">
    <name type="scientific">Microbacterium pygmaeum</name>
    <dbReference type="NCBI Taxonomy" id="370764"/>
    <lineage>
        <taxon>Bacteria</taxon>
        <taxon>Bacillati</taxon>
        <taxon>Actinomycetota</taxon>
        <taxon>Actinomycetes</taxon>
        <taxon>Micrococcales</taxon>
        <taxon>Microbacteriaceae</taxon>
        <taxon>Microbacterium</taxon>
    </lineage>
</organism>
<dbReference type="STRING" id="370764.SAMN04489810_1665"/>
<keyword evidence="3" id="KW-1185">Reference proteome</keyword>
<gene>
    <name evidence="2" type="ORF">SAMN04489810_1665</name>
</gene>
<feature type="transmembrane region" description="Helical" evidence="1">
    <location>
        <begin position="21"/>
        <end position="43"/>
    </location>
</feature>
<dbReference type="Proteomes" id="UP000199009">
    <property type="component" value="Chromosome I"/>
</dbReference>
<keyword evidence="1" id="KW-0812">Transmembrane</keyword>
<keyword evidence="1" id="KW-1133">Transmembrane helix</keyword>
<proteinExistence type="predicted"/>
<name>A0A1G7Y7X4_9MICO</name>
<evidence type="ECO:0000313" key="3">
    <source>
        <dbReference type="Proteomes" id="UP000199009"/>
    </source>
</evidence>
<protein>
    <submittedName>
        <fullName evidence="2">Uncharacterized protein</fullName>
    </submittedName>
</protein>
<dbReference type="EMBL" id="LT629692">
    <property type="protein sequence ID" value="SDG92562.1"/>
    <property type="molecule type" value="Genomic_DNA"/>
</dbReference>
<evidence type="ECO:0000256" key="1">
    <source>
        <dbReference type="SAM" id="Phobius"/>
    </source>
</evidence>
<keyword evidence="1" id="KW-0472">Membrane</keyword>
<sequence length="106" mass="10580">MGENEHVDAHGATPELAPRGTLGGIIAVWIAAALAGVAIGLFVPGEWRAAWLTVALGACLVLAFAVQLGYGRSQGFTERVAASALGALLVMGVISLGFGLAAVVPG</sequence>
<feature type="transmembrane region" description="Helical" evidence="1">
    <location>
        <begin position="82"/>
        <end position="104"/>
    </location>
</feature>
<dbReference type="OrthoDB" id="5077620at2"/>
<reference evidence="2 3" key="1">
    <citation type="submission" date="2016-10" db="EMBL/GenBank/DDBJ databases">
        <authorList>
            <person name="de Groot N.N."/>
        </authorList>
    </citation>
    <scope>NUCLEOTIDE SEQUENCE [LARGE SCALE GENOMIC DNA]</scope>
    <source>
        <strain evidence="2 3">DSM 23142</strain>
    </source>
</reference>
<dbReference type="AlphaFoldDB" id="A0A1G7Y7X4"/>